<evidence type="ECO:0000256" key="3">
    <source>
        <dbReference type="PIRSR" id="PIRSR028757-1"/>
    </source>
</evidence>
<evidence type="ECO:0000313" key="6">
    <source>
        <dbReference type="EMBL" id="OGK52849.1"/>
    </source>
</evidence>
<feature type="active site" description="Charge relay system" evidence="3">
    <location>
        <position position="299"/>
    </location>
</feature>
<dbReference type="Pfam" id="PF02016">
    <property type="entry name" value="Peptidase_S66"/>
    <property type="match status" value="1"/>
</dbReference>
<reference evidence="6 7" key="1">
    <citation type="journal article" date="2016" name="Nat. Commun.">
        <title>Thousands of microbial genomes shed light on interconnected biogeochemical processes in an aquifer system.</title>
        <authorList>
            <person name="Anantharaman K."/>
            <person name="Brown C.T."/>
            <person name="Hug L.A."/>
            <person name="Sharon I."/>
            <person name="Castelle C.J."/>
            <person name="Probst A.J."/>
            <person name="Thomas B.C."/>
            <person name="Singh A."/>
            <person name="Wilkins M.J."/>
            <person name="Karaoz U."/>
            <person name="Brodie E.L."/>
            <person name="Williams K.H."/>
            <person name="Hubbard S.S."/>
            <person name="Banfield J.F."/>
        </authorList>
    </citation>
    <scope>NUCLEOTIDE SEQUENCE [LARGE SCALE GENOMIC DNA]</scope>
</reference>
<keyword evidence="2" id="KW-0378">Hydrolase</keyword>
<accession>A0A1F7JB48</accession>
<dbReference type="Gene3D" id="3.50.30.60">
    <property type="entry name" value="LD-carboxypeptidase A C-terminal domain-like"/>
    <property type="match status" value="1"/>
</dbReference>
<feature type="active site" description="Nucleophile" evidence="3">
    <location>
        <position position="114"/>
    </location>
</feature>
<feature type="active site" description="Charge relay system" evidence="3">
    <location>
        <position position="231"/>
    </location>
</feature>
<evidence type="ECO:0000313" key="7">
    <source>
        <dbReference type="Proteomes" id="UP000178857"/>
    </source>
</evidence>
<dbReference type="PIRSF" id="PIRSF028757">
    <property type="entry name" value="LD-carboxypeptidase"/>
    <property type="match status" value="1"/>
</dbReference>
<dbReference type="Pfam" id="PF17676">
    <property type="entry name" value="Peptidase_S66C"/>
    <property type="match status" value="1"/>
</dbReference>
<comment type="caution">
    <text evidence="6">The sequence shown here is derived from an EMBL/GenBank/DDBJ whole genome shotgun (WGS) entry which is preliminary data.</text>
</comment>
<dbReference type="STRING" id="1802069.A2970_02250"/>
<dbReference type="InterPro" id="IPR040449">
    <property type="entry name" value="Peptidase_S66_N"/>
</dbReference>
<comment type="similarity">
    <text evidence="1">Belongs to the peptidase S66 family.</text>
</comment>
<dbReference type="InterPro" id="IPR003507">
    <property type="entry name" value="S66_fam"/>
</dbReference>
<dbReference type="CDD" id="cd07062">
    <property type="entry name" value="Peptidase_S66_mccF_like"/>
    <property type="match status" value="1"/>
</dbReference>
<dbReference type="SUPFAM" id="SSF141986">
    <property type="entry name" value="LD-carboxypeptidase A C-terminal domain-like"/>
    <property type="match status" value="1"/>
</dbReference>
<organism evidence="6 7">
    <name type="scientific">Candidatus Roizmanbacteria bacterium RIFCSPLOWO2_01_FULL_44_13</name>
    <dbReference type="NCBI Taxonomy" id="1802069"/>
    <lineage>
        <taxon>Bacteria</taxon>
        <taxon>Candidatus Roizmaniibacteriota</taxon>
    </lineage>
</organism>
<gene>
    <name evidence="6" type="ORF">A2970_02250</name>
</gene>
<dbReference type="PANTHER" id="PTHR30237:SF6">
    <property type="entry name" value="CARBOXYPEPTIDASE YOCD-RELATED"/>
    <property type="match status" value="1"/>
</dbReference>
<dbReference type="AlphaFoldDB" id="A0A1F7JB48"/>
<dbReference type="InterPro" id="IPR040921">
    <property type="entry name" value="Peptidase_S66C"/>
</dbReference>
<evidence type="ECO:0000256" key="2">
    <source>
        <dbReference type="ARBA" id="ARBA00022801"/>
    </source>
</evidence>
<evidence type="ECO:0000259" key="4">
    <source>
        <dbReference type="Pfam" id="PF02016"/>
    </source>
</evidence>
<evidence type="ECO:0000259" key="5">
    <source>
        <dbReference type="Pfam" id="PF17676"/>
    </source>
</evidence>
<sequence length="324" mass="36090">MNKIYPGKLKSGDEMRIVAPARSLSMIGEETRQIAAQRFAGLGLKLSFGKHTSESDEFISSSIASRVDDLQEAFGDKNVKAVITVIGGFNSNQLLRYIDWDLIKNNPKIFCGYSDITALNNAIFAKTGLVTYSGPHYSTFGQKLHFDYTLEYFKKCLMSEETFEIKASENWSDDLWFVDQNKRELITNDGHLVINEGKAGGTILGANLCTFNLLQGTEYFPNLTDSVLFLEDDGMSNAVTFDRDLQSLIHLSDFKSVKGLVIGRVQKSSKITSDLLIKIIRTKKELDNLPVVANVDFGHTDPKITFPVGGEAKIDGDRIEIVKH</sequence>
<dbReference type="EMBL" id="MGAT01000013">
    <property type="protein sequence ID" value="OGK52849.1"/>
    <property type="molecule type" value="Genomic_DNA"/>
</dbReference>
<name>A0A1F7JB48_9BACT</name>
<proteinExistence type="inferred from homology"/>
<feature type="domain" description="LD-carboxypeptidase N-terminal" evidence="4">
    <location>
        <begin position="16"/>
        <end position="134"/>
    </location>
</feature>
<dbReference type="GO" id="GO:0016787">
    <property type="term" value="F:hydrolase activity"/>
    <property type="evidence" value="ECO:0007669"/>
    <property type="project" value="UniProtKB-KW"/>
</dbReference>
<dbReference type="InterPro" id="IPR027461">
    <property type="entry name" value="Carboxypeptidase_A_C_sf"/>
</dbReference>
<dbReference type="Proteomes" id="UP000178857">
    <property type="component" value="Unassembled WGS sequence"/>
</dbReference>
<evidence type="ECO:0000256" key="1">
    <source>
        <dbReference type="ARBA" id="ARBA00010233"/>
    </source>
</evidence>
<feature type="domain" description="LD-carboxypeptidase C-terminal" evidence="5">
    <location>
        <begin position="201"/>
        <end position="314"/>
    </location>
</feature>
<dbReference type="PANTHER" id="PTHR30237">
    <property type="entry name" value="MURAMOYLTETRAPEPTIDE CARBOXYPEPTIDASE"/>
    <property type="match status" value="1"/>
</dbReference>
<dbReference type="SUPFAM" id="SSF52317">
    <property type="entry name" value="Class I glutamine amidotransferase-like"/>
    <property type="match status" value="1"/>
</dbReference>
<dbReference type="InterPro" id="IPR027478">
    <property type="entry name" value="LdcA_N"/>
</dbReference>
<dbReference type="Gene3D" id="3.40.50.10740">
    <property type="entry name" value="Class I glutamine amidotransferase-like"/>
    <property type="match status" value="1"/>
</dbReference>
<dbReference type="InterPro" id="IPR029062">
    <property type="entry name" value="Class_I_gatase-like"/>
</dbReference>
<protein>
    <submittedName>
        <fullName evidence="6">Peptidase S66</fullName>
    </submittedName>
</protein>